<reference evidence="1 2" key="1">
    <citation type="submission" date="2009-04" db="EMBL/GenBank/DDBJ databases">
        <authorList>
            <person name="Weinstock G."/>
            <person name="Sodergren E."/>
            <person name="Clifton S."/>
            <person name="Fulton L."/>
            <person name="Fulton B."/>
            <person name="Courtney L."/>
            <person name="Fronick C."/>
            <person name="Harrison M."/>
            <person name="Strong C."/>
            <person name="Farmer C."/>
            <person name="Delahaunty K."/>
            <person name="Markovic C."/>
            <person name="Hall O."/>
            <person name="Minx P."/>
            <person name="Tomlinson C."/>
            <person name="Mitreva M."/>
            <person name="Nelson J."/>
            <person name="Hou S."/>
            <person name="Wollam A."/>
            <person name="Pepin K.H."/>
            <person name="Johnson M."/>
            <person name="Bhonagiri V."/>
            <person name="Nash W.E."/>
            <person name="Warren W."/>
            <person name="Chinwalla A."/>
            <person name="Mardis E.R."/>
            <person name="Wilson R.K."/>
        </authorList>
    </citation>
    <scope>NUCLEOTIDE SEQUENCE [LARGE SCALE GENOMIC DNA]</scope>
    <source>
        <strain evidence="1 2">DSM 13280</strain>
    </source>
</reference>
<gene>
    <name evidence="1" type="ORF">COLINT_02050</name>
</gene>
<comment type="caution">
    <text evidence="1">The sequence shown here is derived from an EMBL/GenBank/DDBJ whole genome shotgun (WGS) entry which is preliminary data.</text>
</comment>
<evidence type="ECO:0000313" key="1">
    <source>
        <dbReference type="EMBL" id="EEP45258.1"/>
    </source>
</evidence>
<protein>
    <submittedName>
        <fullName evidence="1">Uncharacterized protein</fullName>
    </submittedName>
</protein>
<organism evidence="1 2">
    <name type="scientific">Collinsella intestinalis DSM 13280</name>
    <dbReference type="NCBI Taxonomy" id="521003"/>
    <lineage>
        <taxon>Bacteria</taxon>
        <taxon>Bacillati</taxon>
        <taxon>Actinomycetota</taxon>
        <taxon>Coriobacteriia</taxon>
        <taxon>Coriobacteriales</taxon>
        <taxon>Coriobacteriaceae</taxon>
        <taxon>Collinsella</taxon>
    </lineage>
</organism>
<proteinExistence type="predicted"/>
<dbReference type="EMBL" id="ABXH02000002">
    <property type="protein sequence ID" value="EEP45258.1"/>
    <property type="molecule type" value="Genomic_DNA"/>
</dbReference>
<name>C4F7N5_9ACTN</name>
<dbReference type="AlphaFoldDB" id="C4F7N5"/>
<sequence>MRAELATDLIWSCPSRHSVAAGFEHAFMGKLVSHPERTTGPLPGCDFEIK</sequence>
<evidence type="ECO:0000313" key="2">
    <source>
        <dbReference type="Proteomes" id="UP000003295"/>
    </source>
</evidence>
<dbReference type="Proteomes" id="UP000003295">
    <property type="component" value="Unassembled WGS sequence"/>
</dbReference>
<dbReference type="HOGENOM" id="CLU_3116740_0_0_11"/>
<accession>C4F7N5</accession>